<dbReference type="GO" id="GO:0000976">
    <property type="term" value="F:transcription cis-regulatory region binding"/>
    <property type="evidence" value="ECO:0007669"/>
    <property type="project" value="TreeGrafter"/>
</dbReference>
<evidence type="ECO:0000256" key="2">
    <source>
        <dbReference type="ARBA" id="ARBA00023125"/>
    </source>
</evidence>
<dbReference type="Pfam" id="PF00440">
    <property type="entry name" value="TetR_N"/>
    <property type="match status" value="1"/>
</dbReference>
<dbReference type="PANTHER" id="PTHR30055:SF234">
    <property type="entry name" value="HTH-TYPE TRANSCRIPTIONAL REGULATOR BETI"/>
    <property type="match status" value="1"/>
</dbReference>
<evidence type="ECO:0000259" key="5">
    <source>
        <dbReference type="PROSITE" id="PS50977"/>
    </source>
</evidence>
<dbReference type="RefSeq" id="WP_150174965.1">
    <property type="nucleotide sequence ID" value="NZ_CP029193.1"/>
</dbReference>
<gene>
    <name evidence="6" type="ORF">DEJ47_34030</name>
</gene>
<evidence type="ECO:0000256" key="1">
    <source>
        <dbReference type="ARBA" id="ARBA00023015"/>
    </source>
</evidence>
<dbReference type="InterPro" id="IPR009057">
    <property type="entry name" value="Homeodomain-like_sf"/>
</dbReference>
<dbReference type="InterPro" id="IPR001647">
    <property type="entry name" value="HTH_TetR"/>
</dbReference>
<keyword evidence="7" id="KW-1185">Reference proteome</keyword>
<dbReference type="Gene3D" id="1.10.357.10">
    <property type="entry name" value="Tetracycline Repressor, domain 2"/>
    <property type="match status" value="1"/>
</dbReference>
<feature type="DNA-binding region" description="H-T-H motif" evidence="4">
    <location>
        <begin position="30"/>
        <end position="49"/>
    </location>
</feature>
<evidence type="ECO:0000256" key="3">
    <source>
        <dbReference type="ARBA" id="ARBA00023163"/>
    </source>
</evidence>
<dbReference type="InterPro" id="IPR036271">
    <property type="entry name" value="Tet_transcr_reg_TetR-rel_C_sf"/>
</dbReference>
<dbReference type="SUPFAM" id="SSF48498">
    <property type="entry name" value="Tetracyclin repressor-like, C-terminal domain"/>
    <property type="match status" value="1"/>
</dbReference>
<evidence type="ECO:0000256" key="4">
    <source>
        <dbReference type="PROSITE-ProRule" id="PRU00335"/>
    </source>
</evidence>
<dbReference type="EMBL" id="CP029193">
    <property type="protein sequence ID" value="QES30773.1"/>
    <property type="molecule type" value="Genomic_DNA"/>
</dbReference>
<evidence type="ECO:0000313" key="6">
    <source>
        <dbReference type="EMBL" id="QES30773.1"/>
    </source>
</evidence>
<dbReference type="PRINTS" id="PR00455">
    <property type="entry name" value="HTHTETR"/>
</dbReference>
<keyword evidence="1" id="KW-0805">Transcription regulation</keyword>
<accession>A0A5P2BK58</accession>
<reference evidence="6 7" key="1">
    <citation type="submission" date="2018-05" db="EMBL/GenBank/DDBJ databases">
        <title>Streptomyces venezuelae.</title>
        <authorList>
            <person name="Kim W."/>
            <person name="Lee N."/>
            <person name="Cho B.-K."/>
        </authorList>
    </citation>
    <scope>NUCLEOTIDE SEQUENCE [LARGE SCALE GENOMIC DNA]</scope>
    <source>
        <strain evidence="6 7">ATCC 14583</strain>
    </source>
</reference>
<dbReference type="OrthoDB" id="5242433at2"/>
<protein>
    <submittedName>
        <fullName evidence="6">TetR family transcriptional regulator</fullName>
    </submittedName>
</protein>
<organism evidence="6 7">
    <name type="scientific">Streptomyces venezuelae</name>
    <dbReference type="NCBI Taxonomy" id="54571"/>
    <lineage>
        <taxon>Bacteria</taxon>
        <taxon>Bacillati</taxon>
        <taxon>Actinomycetota</taxon>
        <taxon>Actinomycetes</taxon>
        <taxon>Kitasatosporales</taxon>
        <taxon>Streptomycetaceae</taxon>
        <taxon>Streptomyces</taxon>
    </lineage>
</organism>
<dbReference type="InterPro" id="IPR050109">
    <property type="entry name" value="HTH-type_TetR-like_transc_reg"/>
</dbReference>
<dbReference type="GO" id="GO:0003700">
    <property type="term" value="F:DNA-binding transcription factor activity"/>
    <property type="evidence" value="ECO:0007669"/>
    <property type="project" value="TreeGrafter"/>
</dbReference>
<dbReference type="PANTHER" id="PTHR30055">
    <property type="entry name" value="HTH-TYPE TRANSCRIPTIONAL REGULATOR RUTR"/>
    <property type="match status" value="1"/>
</dbReference>
<proteinExistence type="predicted"/>
<dbReference type="Proteomes" id="UP000323046">
    <property type="component" value="Chromosome"/>
</dbReference>
<dbReference type="PROSITE" id="PS50977">
    <property type="entry name" value="HTH_TETR_2"/>
    <property type="match status" value="1"/>
</dbReference>
<keyword evidence="2 4" id="KW-0238">DNA-binding</keyword>
<keyword evidence="3" id="KW-0804">Transcription</keyword>
<dbReference type="SUPFAM" id="SSF46689">
    <property type="entry name" value="Homeodomain-like"/>
    <property type="match status" value="1"/>
</dbReference>
<name>A0A5P2BK58_STRVZ</name>
<dbReference type="Gene3D" id="1.10.10.60">
    <property type="entry name" value="Homeodomain-like"/>
    <property type="match status" value="1"/>
</dbReference>
<dbReference type="AlphaFoldDB" id="A0A5P2BK58"/>
<feature type="domain" description="HTH tetR-type" evidence="5">
    <location>
        <begin position="7"/>
        <end position="67"/>
    </location>
</feature>
<evidence type="ECO:0000313" key="7">
    <source>
        <dbReference type="Proteomes" id="UP000323046"/>
    </source>
</evidence>
<sequence length="208" mass="22500">MAHVSAAERRPQLIKAAIDLMTREGVAAGSTRAIAAELGVAQATVHYTFGTKEDLYRAVMDQITDELVAQVRRAAPEDAGFEETFSALAGALWGTVREPTSHHQLLSELTMFALRVPGLNEARQSHYRRVIEVTAQVIAETAERAGQELAESPETVARFFLSGFDGLTMQVLQCLPDEATERRGLRALVGATVALAKGDLDLPDVPMA</sequence>